<feature type="repeat" description="Pumilio" evidence="2">
    <location>
        <begin position="701"/>
        <end position="736"/>
    </location>
</feature>
<dbReference type="InterPro" id="IPR033712">
    <property type="entry name" value="Pumilio_RNA-bd"/>
</dbReference>
<dbReference type="GO" id="GO:0010608">
    <property type="term" value="P:post-transcriptional regulation of gene expression"/>
    <property type="evidence" value="ECO:0007669"/>
    <property type="project" value="TreeGrafter"/>
</dbReference>
<name>A0A261XWG6_9FUNG</name>
<dbReference type="InterPro" id="IPR001313">
    <property type="entry name" value="Pumilio_RNA-bd_rpt"/>
</dbReference>
<feature type="repeat" description="Pumilio" evidence="2">
    <location>
        <begin position="628"/>
        <end position="663"/>
    </location>
</feature>
<dbReference type="Pfam" id="PF00806">
    <property type="entry name" value="PUF"/>
    <property type="match status" value="8"/>
</dbReference>
<feature type="compositionally biased region" description="Low complexity" evidence="3">
    <location>
        <begin position="84"/>
        <end position="115"/>
    </location>
</feature>
<dbReference type="EMBL" id="MVBO01000141">
    <property type="protein sequence ID" value="OZJ02584.1"/>
    <property type="molecule type" value="Genomic_DNA"/>
</dbReference>
<feature type="repeat" description="Pumilio" evidence="2">
    <location>
        <begin position="737"/>
        <end position="772"/>
    </location>
</feature>
<keyword evidence="1" id="KW-0677">Repeat</keyword>
<feature type="compositionally biased region" description="Low complexity" evidence="3">
    <location>
        <begin position="367"/>
        <end position="394"/>
    </location>
</feature>
<dbReference type="SMART" id="SM00025">
    <property type="entry name" value="Pumilio"/>
    <property type="match status" value="8"/>
</dbReference>
<feature type="compositionally biased region" description="Polar residues" evidence="3">
    <location>
        <begin position="300"/>
        <end position="310"/>
    </location>
</feature>
<sequence>MSTTSPPSSSHADSAIAIEDESRFAGRFGLTPHQKSFSSTSSTGEGDLSGDGASQKLEEKRLEHERQREEQRLLFEQQMKRLEQQQLQEEQAILSQQQTNNSSRSNSRVSSRTPSMTGIMDAYGNAPITPASTADGRSRASTGSNGGGLGTPVTSSSHHSAGMSAIGPPSHKSYSRGNSGVHPITPPHDLSPSHDKSVGAGASSESSLGLRDSPESRKSSKGGPLESEWPDLAKLSISDRVEGLPSDNLNGPFKSNGLLPTVIGRSIIGDDDHGHGYADSPGFPPQFDGKFFFDDETESPPDSGNASGFQNAYSNRLFHLNTEDDDKFPVLVRRDSYPAIAPSQTSNRFDNPSARSNTDWPRYVDTSKLNISGLDSSSSMGSRKGSSSQTSLSSINRNVFAPPASSGAGSHPDRKKSLPHPQSGYGSNKVEAVMADSMRSAMPKRHMSFGSSGHLPDAADDPQLGFQPVPRDLMSPYGNATTSINLSNSGTAMALPESAGAFYGAPYGGIAIGAGPGTAMPTLPANAGMYGSISVAPGGVYAYGQNIGYNGAAMLNGHSVVSNATSKGNNVNHKRGGNDPDANRFAGTRLEELVGDIYSLCKDQHGCRYLQKKLEEHNDQYTDMIFTEVFSHFVELMTDPFGNYLCQKLLEYCNDEQRTIIVETVAPELVNISLNMHGTRAVQKMIEYLSTRQQIDIVIYALNPNVVTLIKDLNGNHVIQKCLNRLSSEDNQFIYNAVSKNCVEVATHRHGCCVLQRCIDHASDAQKTQLVTEITYHALTLVQDPFGNYVVQYVLDLGDAQYSDTLIKRFIGHVCTLSVQKFSSNVMEKCIRVAENETRGYLIEEMLNKTRLEKLLRDSYANYVVQTSLDYADAVQRAQLVDCIRPLLPAIRNTPYGKRIQGKLHRDQQMAAMGHISPMAQGAPMVHNPGMVPLGSLGMMNGIPQGGMNALVGHHGGPGQPHTGLAQAHQMHNPHHPSQHHHANMGMFGHGFEFGNGAGAVGGGMGVVGMNDYQHGYQYL</sequence>
<feature type="repeat" description="Pumilio" evidence="2">
    <location>
        <begin position="773"/>
        <end position="808"/>
    </location>
</feature>
<dbReference type="OrthoDB" id="668540at2759"/>
<dbReference type="InterPro" id="IPR033133">
    <property type="entry name" value="PUM-HD"/>
</dbReference>
<proteinExistence type="predicted"/>
<accession>A0A261XWG6</accession>
<dbReference type="CDD" id="cd07920">
    <property type="entry name" value="Pumilio"/>
    <property type="match status" value="1"/>
</dbReference>
<feature type="compositionally biased region" description="Polar residues" evidence="3">
    <location>
        <begin position="33"/>
        <end position="44"/>
    </location>
</feature>
<organism evidence="5 6">
    <name type="scientific">Bifiguratus adelaidae</name>
    <dbReference type="NCBI Taxonomy" id="1938954"/>
    <lineage>
        <taxon>Eukaryota</taxon>
        <taxon>Fungi</taxon>
        <taxon>Fungi incertae sedis</taxon>
        <taxon>Mucoromycota</taxon>
        <taxon>Mucoromycotina</taxon>
        <taxon>Endogonomycetes</taxon>
        <taxon>Endogonales</taxon>
        <taxon>Endogonales incertae sedis</taxon>
        <taxon>Bifiguratus</taxon>
    </lineage>
</organism>
<dbReference type="PANTHER" id="PTHR12537">
    <property type="entry name" value="RNA BINDING PROTEIN PUMILIO-RELATED"/>
    <property type="match status" value="1"/>
</dbReference>
<feature type="region of interest" description="Disordered" evidence="3">
    <location>
        <begin position="959"/>
        <end position="980"/>
    </location>
</feature>
<dbReference type="InterPro" id="IPR011989">
    <property type="entry name" value="ARM-like"/>
</dbReference>
<dbReference type="Proteomes" id="UP000242875">
    <property type="component" value="Unassembled WGS sequence"/>
</dbReference>
<feature type="repeat" description="Pumilio" evidence="2">
    <location>
        <begin position="592"/>
        <end position="627"/>
    </location>
</feature>
<dbReference type="InterPro" id="IPR016024">
    <property type="entry name" value="ARM-type_fold"/>
</dbReference>
<dbReference type="SUPFAM" id="SSF48371">
    <property type="entry name" value="ARM repeat"/>
    <property type="match status" value="1"/>
</dbReference>
<feature type="repeat" description="Pumilio" evidence="2">
    <location>
        <begin position="809"/>
        <end position="844"/>
    </location>
</feature>
<dbReference type="FunFam" id="1.25.10.10:FF:000237">
    <property type="entry name" value="Pumilio homolog 9"/>
    <property type="match status" value="1"/>
</dbReference>
<evidence type="ECO:0000313" key="6">
    <source>
        <dbReference type="Proteomes" id="UP000242875"/>
    </source>
</evidence>
<dbReference type="PROSITE" id="PS50303">
    <property type="entry name" value="PUM_HD"/>
    <property type="match status" value="1"/>
</dbReference>
<comment type="caution">
    <text evidence="5">The sequence shown here is derived from an EMBL/GenBank/DDBJ whole genome shotgun (WGS) entry which is preliminary data.</text>
</comment>
<evidence type="ECO:0000256" key="3">
    <source>
        <dbReference type="SAM" id="MobiDB-lite"/>
    </source>
</evidence>
<dbReference type="AlphaFoldDB" id="A0A261XWG6"/>
<evidence type="ECO:0000313" key="5">
    <source>
        <dbReference type="EMBL" id="OZJ02584.1"/>
    </source>
</evidence>
<feature type="domain" description="PUM-HD" evidence="4">
    <location>
        <begin position="566"/>
        <end position="908"/>
    </location>
</feature>
<evidence type="ECO:0000256" key="1">
    <source>
        <dbReference type="ARBA" id="ARBA00022737"/>
    </source>
</evidence>
<feature type="compositionally biased region" description="Low complexity" evidence="3">
    <location>
        <begin position="198"/>
        <end position="210"/>
    </location>
</feature>
<protein>
    <recommendedName>
        <fullName evidence="4">PUM-HD domain-containing protein</fullName>
    </recommendedName>
</protein>
<feature type="compositionally biased region" description="Basic and acidic residues" evidence="3">
    <location>
        <begin position="56"/>
        <end position="83"/>
    </location>
</feature>
<dbReference type="PANTHER" id="PTHR12537:SF13">
    <property type="entry name" value="PUMILIO HOMOLOGY DOMAIN FAMILY MEMBER 4"/>
    <property type="match status" value="1"/>
</dbReference>
<evidence type="ECO:0000259" key="4">
    <source>
        <dbReference type="PROSITE" id="PS50303"/>
    </source>
</evidence>
<dbReference type="Gene3D" id="1.25.10.10">
    <property type="entry name" value="Leucine-rich Repeat Variant"/>
    <property type="match status" value="1"/>
</dbReference>
<feature type="region of interest" description="Disordered" evidence="3">
    <location>
        <begin position="1"/>
        <end position="232"/>
    </location>
</feature>
<feature type="region of interest" description="Disordered" evidence="3">
    <location>
        <begin position="288"/>
        <end position="310"/>
    </location>
</feature>
<feature type="compositionally biased region" description="Polar residues" evidence="3">
    <location>
        <begin position="1"/>
        <end position="12"/>
    </location>
</feature>
<gene>
    <name evidence="5" type="ORF">BZG36_03653</name>
</gene>
<keyword evidence="6" id="KW-1185">Reference proteome</keyword>
<feature type="repeat" description="Pumilio" evidence="2">
    <location>
        <begin position="845"/>
        <end position="882"/>
    </location>
</feature>
<dbReference type="GO" id="GO:0003729">
    <property type="term" value="F:mRNA binding"/>
    <property type="evidence" value="ECO:0007669"/>
    <property type="project" value="TreeGrafter"/>
</dbReference>
<feature type="compositionally biased region" description="Polar residues" evidence="3">
    <location>
        <begin position="342"/>
        <end position="359"/>
    </location>
</feature>
<feature type="region of interest" description="Disordered" evidence="3">
    <location>
        <begin position="339"/>
        <end position="427"/>
    </location>
</feature>
<reference evidence="5 6" key="1">
    <citation type="journal article" date="2017" name="Mycologia">
        <title>Bifiguratus adelaidae, gen. et sp. nov., a new member of Mucoromycotina in endophytic and soil-dwelling habitats.</title>
        <authorList>
            <person name="Torres-Cruz T.J."/>
            <person name="Billingsley Tobias T.L."/>
            <person name="Almatruk M."/>
            <person name="Hesse C."/>
            <person name="Kuske C.R."/>
            <person name="Desiro A."/>
            <person name="Benucci G.M."/>
            <person name="Bonito G."/>
            <person name="Stajich J.E."/>
            <person name="Dunlap C."/>
            <person name="Arnold A.E."/>
            <person name="Porras-Alfaro A."/>
        </authorList>
    </citation>
    <scope>NUCLEOTIDE SEQUENCE [LARGE SCALE GENOMIC DNA]</scope>
    <source>
        <strain evidence="5 6">AZ0501</strain>
    </source>
</reference>
<evidence type="ECO:0000256" key="2">
    <source>
        <dbReference type="PROSITE-ProRule" id="PRU00317"/>
    </source>
</evidence>
<dbReference type="GO" id="GO:0005737">
    <property type="term" value="C:cytoplasm"/>
    <property type="evidence" value="ECO:0007669"/>
    <property type="project" value="TreeGrafter"/>
</dbReference>
<dbReference type="PROSITE" id="PS50302">
    <property type="entry name" value="PUM"/>
    <property type="match status" value="8"/>
</dbReference>
<feature type="repeat" description="Pumilio" evidence="2">
    <location>
        <begin position="664"/>
        <end position="700"/>
    </location>
</feature>